<comment type="caution">
    <text evidence="2">The sequence shown here is derived from an EMBL/GenBank/DDBJ whole genome shotgun (WGS) entry which is preliminary data.</text>
</comment>
<organism evidence="2 3">
    <name type="scientific">Prunus yedoensis var. nudiflora</name>
    <dbReference type="NCBI Taxonomy" id="2094558"/>
    <lineage>
        <taxon>Eukaryota</taxon>
        <taxon>Viridiplantae</taxon>
        <taxon>Streptophyta</taxon>
        <taxon>Embryophyta</taxon>
        <taxon>Tracheophyta</taxon>
        <taxon>Spermatophyta</taxon>
        <taxon>Magnoliopsida</taxon>
        <taxon>eudicotyledons</taxon>
        <taxon>Gunneridae</taxon>
        <taxon>Pentapetalae</taxon>
        <taxon>rosids</taxon>
        <taxon>fabids</taxon>
        <taxon>Rosales</taxon>
        <taxon>Rosaceae</taxon>
        <taxon>Amygdaloideae</taxon>
        <taxon>Amygdaleae</taxon>
        <taxon>Prunus</taxon>
    </lineage>
</organism>
<evidence type="ECO:0000313" key="3">
    <source>
        <dbReference type="Proteomes" id="UP000250321"/>
    </source>
</evidence>
<sequence length="88" mass="9847">MTLPESDWSSETCDQSLPRNWPPLEPLQSSPCHQTQEENIDEFLPAPENSSAPVPVQSLDEYVIQVTSLPETDNINEILHDDLISEGT</sequence>
<keyword evidence="3" id="KW-1185">Reference proteome</keyword>
<dbReference type="Proteomes" id="UP000250321">
    <property type="component" value="Unassembled WGS sequence"/>
</dbReference>
<gene>
    <name evidence="2" type="ORF">Pyn_07634</name>
</gene>
<accession>A0A314YMC6</accession>
<feature type="region of interest" description="Disordered" evidence="1">
    <location>
        <begin position="1"/>
        <end position="55"/>
    </location>
</feature>
<evidence type="ECO:0000313" key="2">
    <source>
        <dbReference type="EMBL" id="PQQ07527.1"/>
    </source>
</evidence>
<reference evidence="2 3" key="1">
    <citation type="submission" date="2018-02" db="EMBL/GenBank/DDBJ databases">
        <title>Draft genome of wild Prunus yedoensis var. nudiflora.</title>
        <authorList>
            <person name="Baek S."/>
            <person name="Kim J.-H."/>
            <person name="Choi K."/>
            <person name="Kim G.-B."/>
            <person name="Cho A."/>
            <person name="Jang H."/>
            <person name="Shin C.-H."/>
            <person name="Yu H.-J."/>
            <person name="Mun J.-H."/>
        </authorList>
    </citation>
    <scope>NUCLEOTIDE SEQUENCE [LARGE SCALE GENOMIC DNA]</scope>
    <source>
        <strain evidence="3">cv. Jeju island</strain>
        <tissue evidence="2">Leaf</tissue>
    </source>
</reference>
<name>A0A314YMC6_PRUYE</name>
<proteinExistence type="predicted"/>
<evidence type="ECO:0000256" key="1">
    <source>
        <dbReference type="SAM" id="MobiDB-lite"/>
    </source>
</evidence>
<dbReference type="EMBL" id="PJQY01000850">
    <property type="protein sequence ID" value="PQQ07527.1"/>
    <property type="molecule type" value="Genomic_DNA"/>
</dbReference>
<feature type="compositionally biased region" description="Polar residues" evidence="1">
    <location>
        <begin position="7"/>
        <end position="18"/>
    </location>
</feature>
<dbReference type="AlphaFoldDB" id="A0A314YMC6"/>
<protein>
    <submittedName>
        <fullName evidence="2">Uncharacterized protein</fullName>
    </submittedName>
</protein>